<organism evidence="1 2">
    <name type="scientific">Halalkalibacterium halodurans (strain ATCC BAA-125 / DSM 18197 / FERM 7344 / JCM 9153 / C-125)</name>
    <name type="common">Bacillus halodurans</name>
    <dbReference type="NCBI Taxonomy" id="272558"/>
    <lineage>
        <taxon>Bacteria</taxon>
        <taxon>Bacillati</taxon>
        <taxon>Bacillota</taxon>
        <taxon>Bacilli</taxon>
        <taxon>Bacillales</taxon>
        <taxon>Bacillaceae</taxon>
        <taxon>Halalkalibacterium (ex Joshi et al. 2022)</taxon>
    </lineage>
</organism>
<sequence length="22" mass="2527">MHVYMGETIKKLMEGIFDVATI</sequence>
<name>Q9K9B3_HALH5</name>
<evidence type="ECO:0000313" key="2">
    <source>
        <dbReference type="Proteomes" id="UP000001258"/>
    </source>
</evidence>
<dbReference type="AlphaFoldDB" id="Q9K9B3"/>
<protein>
    <submittedName>
        <fullName evidence="1">BH2736 protein</fullName>
    </submittedName>
</protein>
<keyword evidence="2" id="KW-1185">Reference proteome</keyword>
<dbReference type="HOGENOM" id="CLU_3424579_0_0_9"/>
<dbReference type="KEGG" id="bha:BH2736"/>
<reference evidence="1 2" key="1">
    <citation type="journal article" date="2000" name="Nucleic Acids Res.">
        <title>Complete genome sequence of the alkaliphilic bacterium Bacillus halodurans and genomic sequence comparison with Bacillus subtilis.</title>
        <authorList>
            <person name="Takami H."/>
            <person name="Nakasone K."/>
            <person name="Takaki Y."/>
            <person name="Maeno G."/>
            <person name="Sasaki R."/>
            <person name="Masui N."/>
            <person name="Fuji F."/>
            <person name="Hirama C."/>
            <person name="Nakamura Y."/>
            <person name="Ogasawara N."/>
            <person name="Kuhara S."/>
            <person name="Horikoshi K."/>
        </authorList>
    </citation>
    <scope>NUCLEOTIDE SEQUENCE [LARGE SCALE GENOMIC DNA]</scope>
    <source>
        <strain evidence="2">ATCC BAA-125 / DSM 18197 / FERM 7344 / JCM 9153 / C-125</strain>
    </source>
</reference>
<accession>Q9K9B3</accession>
<dbReference type="PIR" id="H83991">
    <property type="entry name" value="H83991"/>
</dbReference>
<evidence type="ECO:0000313" key="1">
    <source>
        <dbReference type="EMBL" id="BAB06455.1"/>
    </source>
</evidence>
<proteinExistence type="predicted"/>
<dbReference type="Proteomes" id="UP000001258">
    <property type="component" value="Chromosome"/>
</dbReference>
<dbReference type="EMBL" id="BA000004">
    <property type="protein sequence ID" value="BAB06455.1"/>
    <property type="molecule type" value="Genomic_DNA"/>
</dbReference>
<gene>
    <name evidence="1" type="ordered locus">BH2736</name>
</gene>